<sequence>MGYDIYIQTADGRRADGEENYFRFELIARIRALGTMRNFGMLAELPYPAIPLLSAYGLTDGDLKAGVRHALDKANLVAEYRSAYRAVMDAAEPEPTGIPTYKLAYNDGALVTVAEITAALAAYEAHPNIDVSEMPLGDPIWPHWIAFLRRAKEHGGLRAH</sequence>
<dbReference type="RefSeq" id="WP_190197201.1">
    <property type="nucleotide sequence ID" value="NZ_BMWE01000004.1"/>
</dbReference>
<dbReference type="EMBL" id="BMWE01000004">
    <property type="protein sequence ID" value="GGY12974.1"/>
    <property type="molecule type" value="Genomic_DNA"/>
</dbReference>
<accession>A0ABQ2ZFZ2</accession>
<proteinExistence type="predicted"/>
<name>A0ABQ2ZFZ2_9ACTN</name>
<keyword evidence="2" id="KW-1185">Reference proteome</keyword>
<organism evidence="1 2">
    <name type="scientific">Streptomyces djakartensis</name>
    <dbReference type="NCBI Taxonomy" id="68193"/>
    <lineage>
        <taxon>Bacteria</taxon>
        <taxon>Bacillati</taxon>
        <taxon>Actinomycetota</taxon>
        <taxon>Actinomycetes</taxon>
        <taxon>Kitasatosporales</taxon>
        <taxon>Streptomycetaceae</taxon>
        <taxon>Streptomyces</taxon>
    </lineage>
</organism>
<dbReference type="Proteomes" id="UP000653308">
    <property type="component" value="Unassembled WGS sequence"/>
</dbReference>
<evidence type="ECO:0000313" key="1">
    <source>
        <dbReference type="EMBL" id="GGY12974.1"/>
    </source>
</evidence>
<gene>
    <name evidence="1" type="ORF">GCM10010384_18220</name>
</gene>
<reference evidence="2" key="1">
    <citation type="journal article" date="2019" name="Int. J. Syst. Evol. Microbiol.">
        <title>The Global Catalogue of Microorganisms (GCM) 10K type strain sequencing project: providing services to taxonomists for standard genome sequencing and annotation.</title>
        <authorList>
            <consortium name="The Broad Institute Genomics Platform"/>
            <consortium name="The Broad Institute Genome Sequencing Center for Infectious Disease"/>
            <person name="Wu L."/>
            <person name="Ma J."/>
        </authorList>
    </citation>
    <scope>NUCLEOTIDE SEQUENCE [LARGE SCALE GENOMIC DNA]</scope>
    <source>
        <strain evidence="2">JCM 4957</strain>
    </source>
</reference>
<protein>
    <submittedName>
        <fullName evidence="1">Uncharacterized protein</fullName>
    </submittedName>
</protein>
<comment type="caution">
    <text evidence="1">The sequence shown here is derived from an EMBL/GenBank/DDBJ whole genome shotgun (WGS) entry which is preliminary data.</text>
</comment>
<evidence type="ECO:0000313" key="2">
    <source>
        <dbReference type="Proteomes" id="UP000653308"/>
    </source>
</evidence>